<comment type="caution">
    <text evidence="2">The sequence shown here is derived from an EMBL/GenBank/DDBJ whole genome shotgun (WGS) entry which is preliminary data.</text>
</comment>
<feature type="transmembrane region" description="Helical" evidence="1">
    <location>
        <begin position="44"/>
        <end position="69"/>
    </location>
</feature>
<reference evidence="2 3" key="1">
    <citation type="submission" date="2022-06" db="EMBL/GenBank/DDBJ databases">
        <title>Fructobacillus taiwanensis sp. nov., isolated from the honeybee.</title>
        <authorList>
            <person name="Chen Y.-S."/>
            <person name="Wang L.-T."/>
            <person name="Lee Y.-S."/>
            <person name="Chang Y.-C."/>
            <person name="Wu H.-C."/>
            <person name="Liao C.-Y."/>
            <person name="Chen W.-H."/>
            <person name="Deng J.-N."/>
            <person name="Wang Y.-H."/>
        </authorList>
    </citation>
    <scope>NUCLEOTIDE SEQUENCE [LARGE SCALE GENOMIC DNA]</scope>
    <source>
        <strain evidence="2 3">W13</strain>
    </source>
</reference>
<keyword evidence="1" id="KW-1133">Transmembrane helix</keyword>
<feature type="transmembrane region" description="Helical" evidence="1">
    <location>
        <begin position="90"/>
        <end position="116"/>
    </location>
</feature>
<feature type="transmembrane region" description="Helical" evidence="1">
    <location>
        <begin position="165"/>
        <end position="192"/>
    </location>
</feature>
<sequence length="255" mass="28539">MITLLKQEWMKAVKQNRFYIWAIIAFLLPIGVLTWFVPAEQQSLGYSALGGAGIIIAIAGSVFAALTFTQEFGYGTIRPLLSRQYSRLEIFISKVVIILVEYVITLLAGILGMLAGRFVFITLNGSHFTEIDWQPFLFAQVMDVLMMLFFFAVVLLVSNLAKSSAAAVSIGVVLSIATPIISSITTFLVRFWEPLKWNPLTVQSMLSSAFDGRSATNLFIKNYFGADVWVVWLVYAIYLILIYVGTFAIFQRRSV</sequence>
<evidence type="ECO:0000313" key="2">
    <source>
        <dbReference type="EMBL" id="MCO0832134.1"/>
    </source>
</evidence>
<proteinExistence type="predicted"/>
<accession>A0ABT0ZQ65</accession>
<feature type="transmembrane region" description="Helical" evidence="1">
    <location>
        <begin position="229"/>
        <end position="250"/>
    </location>
</feature>
<keyword evidence="1" id="KW-0472">Membrane</keyword>
<feature type="transmembrane region" description="Helical" evidence="1">
    <location>
        <begin position="18"/>
        <end position="38"/>
    </location>
</feature>
<evidence type="ECO:0000313" key="3">
    <source>
        <dbReference type="Proteomes" id="UP001523234"/>
    </source>
</evidence>
<dbReference type="PANTHER" id="PTHR37305:SF1">
    <property type="entry name" value="MEMBRANE PROTEIN"/>
    <property type="match status" value="1"/>
</dbReference>
<gene>
    <name evidence="2" type="ORF">NFX39_03400</name>
</gene>
<protein>
    <submittedName>
        <fullName evidence="2">ABC transporter permease</fullName>
    </submittedName>
</protein>
<feature type="transmembrane region" description="Helical" evidence="1">
    <location>
        <begin position="136"/>
        <end position="158"/>
    </location>
</feature>
<keyword evidence="1" id="KW-0812">Transmembrane</keyword>
<dbReference type="Pfam" id="PF12730">
    <property type="entry name" value="ABC2_membrane_4"/>
    <property type="match status" value="1"/>
</dbReference>
<dbReference type="RefSeq" id="WP_252442987.1">
    <property type="nucleotide sequence ID" value="NZ_JAMWYK010000002.1"/>
</dbReference>
<evidence type="ECO:0000256" key="1">
    <source>
        <dbReference type="SAM" id="Phobius"/>
    </source>
</evidence>
<dbReference type="Proteomes" id="UP001523234">
    <property type="component" value="Unassembled WGS sequence"/>
</dbReference>
<dbReference type="PANTHER" id="PTHR37305">
    <property type="entry name" value="INTEGRAL MEMBRANE PROTEIN-RELATED"/>
    <property type="match status" value="1"/>
</dbReference>
<organism evidence="2 3">
    <name type="scientific">Fructobacillus apis</name>
    <dbReference type="NCBI Taxonomy" id="2935017"/>
    <lineage>
        <taxon>Bacteria</taxon>
        <taxon>Bacillati</taxon>
        <taxon>Bacillota</taxon>
        <taxon>Bacilli</taxon>
        <taxon>Lactobacillales</taxon>
        <taxon>Lactobacillaceae</taxon>
        <taxon>Fructobacillus</taxon>
    </lineage>
</organism>
<name>A0ABT0ZQ65_9LACO</name>
<keyword evidence="3" id="KW-1185">Reference proteome</keyword>
<dbReference type="EMBL" id="JAMWYK010000002">
    <property type="protein sequence ID" value="MCO0832134.1"/>
    <property type="molecule type" value="Genomic_DNA"/>
</dbReference>